<name>A0A7Z0WHP9_9PSEU</name>
<organism evidence="4 5">
    <name type="scientific">Actinophytocola xinjiangensis</name>
    <dbReference type="NCBI Taxonomy" id="485602"/>
    <lineage>
        <taxon>Bacteria</taxon>
        <taxon>Bacillati</taxon>
        <taxon>Actinomycetota</taxon>
        <taxon>Actinomycetes</taxon>
        <taxon>Pseudonocardiales</taxon>
        <taxon>Pseudonocardiaceae</taxon>
    </lineage>
</organism>
<dbReference type="Gene3D" id="3.40.50.1820">
    <property type="entry name" value="alpha/beta hydrolase"/>
    <property type="match status" value="1"/>
</dbReference>
<sequence length="250" mass="27179">MTTTLDDAAWVRRFHPAPHPRARLVCFPHAGGSASYFFPVSRALAPSIEVICLQYPGRQDRRAEPCLDSVTALADGTVEALAEWTDLPLVLFGHSLGASVAFETARRLQAAGTQVHGLFASGRRGPTAERDERVHERTDEGLLAELRRLSGTDGSLLGDPDMVAMILPALRADYRAAETYRHSPGETLRCPVTALVGDDDPKVTVEEARDWAAHTSGPFDLKVLPGGHFFLQDHQPLILDLITARVDAVA</sequence>
<dbReference type="Proteomes" id="UP000185696">
    <property type="component" value="Unassembled WGS sequence"/>
</dbReference>
<dbReference type="EMBL" id="MSIF01000019">
    <property type="protein sequence ID" value="OLF06750.1"/>
    <property type="molecule type" value="Genomic_DNA"/>
</dbReference>
<dbReference type="SUPFAM" id="SSF53474">
    <property type="entry name" value="alpha/beta-Hydrolases"/>
    <property type="match status" value="1"/>
</dbReference>
<evidence type="ECO:0000256" key="1">
    <source>
        <dbReference type="ARBA" id="ARBA00007169"/>
    </source>
</evidence>
<dbReference type="InterPro" id="IPR020802">
    <property type="entry name" value="TesA-like"/>
</dbReference>
<dbReference type="Pfam" id="PF00975">
    <property type="entry name" value="Thioesterase"/>
    <property type="match status" value="1"/>
</dbReference>
<dbReference type="PANTHER" id="PTHR11487:SF0">
    <property type="entry name" value="S-ACYL FATTY ACID SYNTHASE THIOESTERASE, MEDIUM CHAIN"/>
    <property type="match status" value="1"/>
</dbReference>
<dbReference type="RefSeq" id="WP_075136350.1">
    <property type="nucleotide sequence ID" value="NZ_MSIF01000019.1"/>
</dbReference>
<evidence type="ECO:0000256" key="2">
    <source>
        <dbReference type="ARBA" id="ARBA00022801"/>
    </source>
</evidence>
<dbReference type="GO" id="GO:0016787">
    <property type="term" value="F:hydrolase activity"/>
    <property type="evidence" value="ECO:0007669"/>
    <property type="project" value="UniProtKB-KW"/>
</dbReference>
<dbReference type="GO" id="GO:0008610">
    <property type="term" value="P:lipid biosynthetic process"/>
    <property type="evidence" value="ECO:0007669"/>
    <property type="project" value="TreeGrafter"/>
</dbReference>
<dbReference type="InterPro" id="IPR029058">
    <property type="entry name" value="AB_hydrolase_fold"/>
</dbReference>
<reference evidence="4 5" key="1">
    <citation type="submission" date="2016-12" db="EMBL/GenBank/DDBJ databases">
        <title>The draft genome sequence of Actinophytocola xinjiangensis.</title>
        <authorList>
            <person name="Wang W."/>
            <person name="Yuan L."/>
        </authorList>
    </citation>
    <scope>NUCLEOTIDE SEQUENCE [LARGE SCALE GENOMIC DNA]</scope>
    <source>
        <strain evidence="4 5">CGMCC 4.4663</strain>
    </source>
</reference>
<feature type="domain" description="Thioesterase TesA-like" evidence="3">
    <location>
        <begin position="25"/>
        <end position="246"/>
    </location>
</feature>
<dbReference type="OrthoDB" id="4169718at2"/>
<dbReference type="AlphaFoldDB" id="A0A7Z0WHP9"/>
<dbReference type="PANTHER" id="PTHR11487">
    <property type="entry name" value="THIOESTERASE"/>
    <property type="match status" value="1"/>
</dbReference>
<evidence type="ECO:0000259" key="3">
    <source>
        <dbReference type="SMART" id="SM00824"/>
    </source>
</evidence>
<proteinExistence type="inferred from homology"/>
<dbReference type="InterPro" id="IPR001031">
    <property type="entry name" value="Thioesterase"/>
</dbReference>
<comment type="similarity">
    <text evidence="1">Belongs to the thioesterase family.</text>
</comment>
<dbReference type="InterPro" id="IPR012223">
    <property type="entry name" value="TEII"/>
</dbReference>
<evidence type="ECO:0000313" key="4">
    <source>
        <dbReference type="EMBL" id="OLF06750.1"/>
    </source>
</evidence>
<comment type="caution">
    <text evidence="4">The sequence shown here is derived from an EMBL/GenBank/DDBJ whole genome shotgun (WGS) entry which is preliminary data.</text>
</comment>
<evidence type="ECO:0000313" key="5">
    <source>
        <dbReference type="Proteomes" id="UP000185696"/>
    </source>
</evidence>
<gene>
    <name evidence="4" type="ORF">BLA60_29755</name>
</gene>
<keyword evidence="5" id="KW-1185">Reference proteome</keyword>
<accession>A0A7Z0WHP9</accession>
<protein>
    <submittedName>
        <fullName evidence="4">Thioesterase</fullName>
    </submittedName>
</protein>
<keyword evidence="2" id="KW-0378">Hydrolase</keyword>
<dbReference type="SMART" id="SM00824">
    <property type="entry name" value="PKS_TE"/>
    <property type="match status" value="1"/>
</dbReference>